<gene>
    <name evidence="2" type="ORF">FYJ68_00775</name>
</gene>
<reference evidence="2 3" key="1">
    <citation type="submission" date="2019-08" db="EMBL/GenBank/DDBJ databases">
        <title>In-depth cultivation of the pig gut microbiome towards novel bacterial diversity and tailored functional studies.</title>
        <authorList>
            <person name="Wylensek D."/>
            <person name="Hitch T.C.A."/>
            <person name="Clavel T."/>
        </authorList>
    </citation>
    <scope>NUCLEOTIDE SEQUENCE [LARGE SCALE GENOMIC DNA]</scope>
    <source>
        <strain evidence="2 3">CA-Schmier-601-WT-1</strain>
    </source>
</reference>
<feature type="compositionally biased region" description="Low complexity" evidence="1">
    <location>
        <begin position="85"/>
        <end position="94"/>
    </location>
</feature>
<accession>A0A6N7XNZ8</accession>
<dbReference type="Gene3D" id="3.40.630.10">
    <property type="entry name" value="Zn peptidases"/>
    <property type="match status" value="1"/>
</dbReference>
<feature type="compositionally biased region" description="Basic residues" evidence="1">
    <location>
        <begin position="296"/>
        <end position="306"/>
    </location>
</feature>
<protein>
    <submittedName>
        <fullName evidence="2">M28 family peptidase</fullName>
    </submittedName>
</protein>
<evidence type="ECO:0000313" key="3">
    <source>
        <dbReference type="Proteomes" id="UP000469325"/>
    </source>
</evidence>
<evidence type="ECO:0000313" key="2">
    <source>
        <dbReference type="EMBL" id="MST71659.1"/>
    </source>
</evidence>
<feature type="region of interest" description="Disordered" evidence="1">
    <location>
        <begin position="220"/>
        <end position="367"/>
    </location>
</feature>
<comment type="caution">
    <text evidence="2">The sequence shown here is derived from an EMBL/GenBank/DDBJ whole genome shotgun (WGS) entry which is preliminary data.</text>
</comment>
<keyword evidence="3" id="KW-1185">Reference proteome</keyword>
<dbReference type="AlphaFoldDB" id="A0A6N7XNZ8"/>
<organism evidence="2 3">
    <name type="scientific">Olsenella porci</name>
    <dbReference type="NCBI Taxonomy" id="2652279"/>
    <lineage>
        <taxon>Bacteria</taxon>
        <taxon>Bacillati</taxon>
        <taxon>Actinomycetota</taxon>
        <taxon>Coriobacteriia</taxon>
        <taxon>Coriobacteriales</taxon>
        <taxon>Atopobiaceae</taxon>
        <taxon>Olsenella</taxon>
    </lineage>
</organism>
<feature type="region of interest" description="Disordered" evidence="1">
    <location>
        <begin position="1"/>
        <end position="204"/>
    </location>
</feature>
<sequence>MADPNETAPIEVPQTPEASIVASNPDVVSSDLEPDDLPFSLDDAVDAEYEVIDDEPQAVGEESDKEEADQPRSDEPVESEPEPAPAAADDVQVEPTHEQGGLEGTMAYQPTEAESLEDGPADTIAENMADQPMGDASEQADAISQEEPRVLNFVEKNEVPESDVTKDDSGLDPSTIDQDVPAEPRKKPAAVDDPTWGTSDFVPPQANVARRAVLFDLPDPAVATSDPLGGDDDTSTNLGTAAIPRATVPPVTPLSGTEAPRRKASYARGEREPIGFLSSDTTPQGRSMSRSGSSKQSHRKEGKRRFGFFGGRSKAEDESESMGEWLGVGDDYDAKSGGRAIGNWKNFEEQEEDGSNTTPPGHWKGGATRRFDLRLVDGASQEGAQQTEAEGYVLGGEPDQVEGQPQSEAEGYTLGGQDPLDVPVPDDEQQRRDNQELVEAITGMDDDEILAHDIYFVALGASSLRHAGMEKFLEGYRKSIRGAFLINLDSVGAGQLTVITNEGASKPRRADRRLVRLLLSTAQDLHIPLERMRLNWGETDATQAMRASVRGATIMGVSEDGVPALSHTAGDVPENVSDLQAADVTELVAELIRRS</sequence>
<name>A0A6N7XNZ8_9ACTN</name>
<dbReference type="EMBL" id="VUNC01000001">
    <property type="protein sequence ID" value="MST71659.1"/>
    <property type="molecule type" value="Genomic_DNA"/>
</dbReference>
<proteinExistence type="predicted"/>
<feature type="compositionally biased region" description="Basic and acidic residues" evidence="1">
    <location>
        <begin position="155"/>
        <end position="169"/>
    </location>
</feature>
<evidence type="ECO:0000256" key="1">
    <source>
        <dbReference type="SAM" id="MobiDB-lite"/>
    </source>
</evidence>
<dbReference type="SUPFAM" id="SSF53187">
    <property type="entry name" value="Zn-dependent exopeptidases"/>
    <property type="match status" value="1"/>
</dbReference>
<feature type="compositionally biased region" description="Acidic residues" evidence="1">
    <location>
        <begin position="43"/>
        <end position="67"/>
    </location>
</feature>
<dbReference type="Proteomes" id="UP000469325">
    <property type="component" value="Unassembled WGS sequence"/>
</dbReference>
<feature type="compositionally biased region" description="Low complexity" evidence="1">
    <location>
        <begin position="284"/>
        <end position="295"/>
    </location>
</feature>
<feature type="region of interest" description="Disordered" evidence="1">
    <location>
        <begin position="395"/>
        <end position="432"/>
    </location>
</feature>